<dbReference type="Pfam" id="PF13472">
    <property type="entry name" value="Lipase_GDSL_2"/>
    <property type="match status" value="1"/>
</dbReference>
<dbReference type="GO" id="GO:0006629">
    <property type="term" value="P:lipid metabolic process"/>
    <property type="evidence" value="ECO:0007669"/>
    <property type="project" value="InterPro"/>
</dbReference>
<keyword evidence="3" id="KW-1185">Reference proteome</keyword>
<dbReference type="AlphaFoldDB" id="A0A1H8IVN0"/>
<dbReference type="InterPro" id="IPR008265">
    <property type="entry name" value="Lipase_GDSL_AS"/>
</dbReference>
<dbReference type="PROSITE" id="PS01098">
    <property type="entry name" value="LIPASE_GDSL_SER"/>
    <property type="match status" value="1"/>
</dbReference>
<reference evidence="2 3" key="1">
    <citation type="submission" date="2016-10" db="EMBL/GenBank/DDBJ databases">
        <authorList>
            <person name="de Groot N.N."/>
        </authorList>
    </citation>
    <scope>NUCLEOTIDE SEQUENCE [LARGE SCALE GENOMIC DNA]</scope>
    <source>
        <strain evidence="2 3">DSM 8512</strain>
    </source>
</reference>
<organism evidence="2 3">
    <name type="scientific">Paracoccus alcaliphilus</name>
    <dbReference type="NCBI Taxonomy" id="34002"/>
    <lineage>
        <taxon>Bacteria</taxon>
        <taxon>Pseudomonadati</taxon>
        <taxon>Pseudomonadota</taxon>
        <taxon>Alphaproteobacteria</taxon>
        <taxon>Rhodobacterales</taxon>
        <taxon>Paracoccaceae</taxon>
        <taxon>Paracoccus</taxon>
    </lineage>
</organism>
<dbReference type="PANTHER" id="PTHR30383:SF5">
    <property type="entry name" value="SGNH HYDROLASE-TYPE ESTERASE DOMAIN-CONTAINING PROTEIN"/>
    <property type="match status" value="1"/>
</dbReference>
<name>A0A1H8IVN0_9RHOB</name>
<accession>A0A1H8IVN0</accession>
<dbReference type="SUPFAM" id="SSF52266">
    <property type="entry name" value="SGNH hydrolase"/>
    <property type="match status" value="1"/>
</dbReference>
<dbReference type="Gene3D" id="3.40.50.1110">
    <property type="entry name" value="SGNH hydrolase"/>
    <property type="match status" value="1"/>
</dbReference>
<dbReference type="Proteomes" id="UP000199054">
    <property type="component" value="Unassembled WGS sequence"/>
</dbReference>
<evidence type="ECO:0000259" key="1">
    <source>
        <dbReference type="Pfam" id="PF13472"/>
    </source>
</evidence>
<dbReference type="EMBL" id="FODE01000014">
    <property type="protein sequence ID" value="SEN72086.1"/>
    <property type="molecule type" value="Genomic_DNA"/>
</dbReference>
<feature type="domain" description="SGNH hydrolase-type esterase" evidence="1">
    <location>
        <begin position="42"/>
        <end position="205"/>
    </location>
</feature>
<evidence type="ECO:0000313" key="2">
    <source>
        <dbReference type="EMBL" id="SEN72086.1"/>
    </source>
</evidence>
<dbReference type="InterPro" id="IPR036514">
    <property type="entry name" value="SGNH_hydro_sf"/>
</dbReference>
<dbReference type="InterPro" id="IPR051532">
    <property type="entry name" value="Ester_Hydrolysis_Enzymes"/>
</dbReference>
<evidence type="ECO:0000313" key="3">
    <source>
        <dbReference type="Proteomes" id="UP000199054"/>
    </source>
</evidence>
<protein>
    <submittedName>
        <fullName evidence="2">Acyl-CoA thioesterase-1</fullName>
    </submittedName>
</protein>
<proteinExistence type="predicted"/>
<sequence length="225" mass="24281">MMRNRFPPRPAISRRILIGTALATLLPGAASVAKAPLPRLLVFGDSLTAGFGLPESEGLVPVLSHWLARHDRPATLLNAGLSGDTTYGGRVRIGWALRQGADAVIVQLGGNDIFSRIPVPRAEANLDAILSRAGRNGRPVLLVGIRTPPDHPARAEWAALWPRLAQRHDCLLMADLYGSFGAANARNRARFLQPDGAHPSPEGVRRFTEDLGPRVVQLLDMLRPG</sequence>
<dbReference type="GO" id="GO:0004622">
    <property type="term" value="F:phosphatidylcholine lysophospholipase activity"/>
    <property type="evidence" value="ECO:0007669"/>
    <property type="project" value="TreeGrafter"/>
</dbReference>
<gene>
    <name evidence="2" type="ORF">SAMN04489859_101443</name>
</gene>
<dbReference type="PANTHER" id="PTHR30383">
    <property type="entry name" value="THIOESTERASE 1/PROTEASE 1/LYSOPHOSPHOLIPASE L1"/>
    <property type="match status" value="1"/>
</dbReference>
<dbReference type="InterPro" id="IPR013830">
    <property type="entry name" value="SGNH_hydro"/>
</dbReference>
<dbReference type="STRING" id="34002.SAMN04489859_101443"/>